<name>A0A0E9U254_ANGAN</name>
<evidence type="ECO:0000313" key="1">
    <source>
        <dbReference type="EMBL" id="JAH59250.1"/>
    </source>
</evidence>
<organism evidence="1">
    <name type="scientific">Anguilla anguilla</name>
    <name type="common">European freshwater eel</name>
    <name type="synonym">Muraena anguilla</name>
    <dbReference type="NCBI Taxonomy" id="7936"/>
    <lineage>
        <taxon>Eukaryota</taxon>
        <taxon>Metazoa</taxon>
        <taxon>Chordata</taxon>
        <taxon>Craniata</taxon>
        <taxon>Vertebrata</taxon>
        <taxon>Euteleostomi</taxon>
        <taxon>Actinopterygii</taxon>
        <taxon>Neopterygii</taxon>
        <taxon>Teleostei</taxon>
        <taxon>Anguilliformes</taxon>
        <taxon>Anguillidae</taxon>
        <taxon>Anguilla</taxon>
    </lineage>
</organism>
<sequence length="26" mass="3229">MLFYRSTYTFFLHTIHIYSLIFTEAI</sequence>
<reference evidence="1" key="2">
    <citation type="journal article" date="2015" name="Fish Shellfish Immunol.">
        <title>Early steps in the European eel (Anguilla anguilla)-Vibrio vulnificus interaction in the gills: Role of the RtxA13 toxin.</title>
        <authorList>
            <person name="Callol A."/>
            <person name="Pajuelo D."/>
            <person name="Ebbesson L."/>
            <person name="Teles M."/>
            <person name="MacKenzie S."/>
            <person name="Amaro C."/>
        </authorList>
    </citation>
    <scope>NUCLEOTIDE SEQUENCE</scope>
</reference>
<dbReference type="AlphaFoldDB" id="A0A0E9U254"/>
<dbReference type="EMBL" id="GBXM01049327">
    <property type="protein sequence ID" value="JAH59250.1"/>
    <property type="molecule type" value="Transcribed_RNA"/>
</dbReference>
<proteinExistence type="predicted"/>
<accession>A0A0E9U254</accession>
<protein>
    <submittedName>
        <fullName evidence="1">Uncharacterized protein</fullName>
    </submittedName>
</protein>
<reference evidence="1" key="1">
    <citation type="submission" date="2014-11" db="EMBL/GenBank/DDBJ databases">
        <authorList>
            <person name="Amaro Gonzalez C."/>
        </authorList>
    </citation>
    <scope>NUCLEOTIDE SEQUENCE</scope>
</reference>